<dbReference type="Gene3D" id="3.10.180.10">
    <property type="entry name" value="2,3-Dihydroxybiphenyl 1,2-Dioxygenase, domain 1"/>
    <property type="match status" value="2"/>
</dbReference>
<name>A0A1I1IKT4_9SPHI</name>
<organism evidence="2 3">
    <name type="scientific">Parapedobacter composti</name>
    <dbReference type="NCBI Taxonomy" id="623281"/>
    <lineage>
        <taxon>Bacteria</taxon>
        <taxon>Pseudomonadati</taxon>
        <taxon>Bacteroidota</taxon>
        <taxon>Sphingobacteriia</taxon>
        <taxon>Sphingobacteriales</taxon>
        <taxon>Sphingobacteriaceae</taxon>
        <taxon>Parapedobacter</taxon>
    </lineage>
</organism>
<dbReference type="CDD" id="cd08346">
    <property type="entry name" value="PcpA_N_like"/>
    <property type="match status" value="1"/>
</dbReference>
<evidence type="ECO:0000313" key="3">
    <source>
        <dbReference type="Proteomes" id="UP000199577"/>
    </source>
</evidence>
<keyword evidence="3" id="KW-1185">Reference proteome</keyword>
<reference evidence="2 3" key="1">
    <citation type="submission" date="2016-10" db="EMBL/GenBank/DDBJ databases">
        <authorList>
            <person name="de Groot N.N."/>
        </authorList>
    </citation>
    <scope>NUCLEOTIDE SEQUENCE [LARGE SCALE GENOMIC DNA]</scope>
    <source>
        <strain evidence="2 3">DSM 22900</strain>
    </source>
</reference>
<dbReference type="PROSITE" id="PS51819">
    <property type="entry name" value="VOC"/>
    <property type="match status" value="2"/>
</dbReference>
<dbReference type="Pfam" id="PF00903">
    <property type="entry name" value="Glyoxalase"/>
    <property type="match status" value="2"/>
</dbReference>
<feature type="domain" description="VOC" evidence="1">
    <location>
        <begin position="155"/>
        <end position="274"/>
    </location>
</feature>
<dbReference type="SUPFAM" id="SSF54593">
    <property type="entry name" value="Glyoxalase/Bleomycin resistance protein/Dihydroxybiphenyl dioxygenase"/>
    <property type="match status" value="1"/>
</dbReference>
<dbReference type="CDD" id="cd08347">
    <property type="entry name" value="PcpA_C_like"/>
    <property type="match status" value="1"/>
</dbReference>
<sequence length="312" mass="35287">MDNKILGIHHITAIAGDAKRNHDFYTRVMGLRLVKKTVNFDDPETYHFYFGDEVGTPGTILTFFPWGDRVRQGRRGTQQVTEIGYAVPAGSLDFWKKRFEDAGAIHNNVAEKFGEQYLTVLDPDGLKLELTVPQVPDARKPWVTDEVSAEFAPRGFHHITITTNKMDATAQILTDVFGYRLLQQEVNRFRFITDAVSEAALVDLVEAPGESIGLVAGGSVHHVAFRVKDEASLMKFREKIMSRRLNITEKIDRNYFYSVYFREPGGVLFEIATDNPGFATDETVAELGNALKLPPQYEGYRKRIESVLPRLD</sequence>
<dbReference type="InterPro" id="IPR004360">
    <property type="entry name" value="Glyas_Fos-R_dOase_dom"/>
</dbReference>
<dbReference type="OrthoDB" id="9785698at2"/>
<evidence type="ECO:0000259" key="1">
    <source>
        <dbReference type="PROSITE" id="PS51819"/>
    </source>
</evidence>
<dbReference type="InterPro" id="IPR029068">
    <property type="entry name" value="Glyas_Bleomycin-R_OHBP_Dase"/>
</dbReference>
<dbReference type="RefSeq" id="WP_090973592.1">
    <property type="nucleotide sequence ID" value="NZ_FOLL01000009.1"/>
</dbReference>
<dbReference type="Proteomes" id="UP000199577">
    <property type="component" value="Unassembled WGS sequence"/>
</dbReference>
<dbReference type="InterPro" id="IPR037523">
    <property type="entry name" value="VOC_core"/>
</dbReference>
<dbReference type="PANTHER" id="PTHR36110">
    <property type="entry name" value="RING-CLEAVING DIOXYGENASE MHQE-RELATED"/>
    <property type="match status" value="1"/>
</dbReference>
<proteinExistence type="predicted"/>
<dbReference type="AlphaFoldDB" id="A0A1I1IKT4"/>
<dbReference type="PANTHER" id="PTHR36110:SF2">
    <property type="entry name" value="RING-CLEAVING DIOXYGENASE MHQE-RELATED"/>
    <property type="match status" value="1"/>
</dbReference>
<dbReference type="STRING" id="623281.SAMN05421747_10911"/>
<dbReference type="InterPro" id="IPR052537">
    <property type="entry name" value="Extradiol_RC_dioxygenase"/>
</dbReference>
<accession>A0A1I1IKT4</accession>
<gene>
    <name evidence="2" type="ORF">SAMN05421747_10911</name>
</gene>
<dbReference type="EMBL" id="FOLL01000009">
    <property type="protein sequence ID" value="SFC34393.1"/>
    <property type="molecule type" value="Genomic_DNA"/>
</dbReference>
<feature type="domain" description="VOC" evidence="1">
    <location>
        <begin position="7"/>
        <end position="133"/>
    </location>
</feature>
<protein>
    <submittedName>
        <fullName evidence="2">Glyoxalase family protein</fullName>
    </submittedName>
</protein>
<evidence type="ECO:0000313" key="2">
    <source>
        <dbReference type="EMBL" id="SFC34393.1"/>
    </source>
</evidence>